<dbReference type="GO" id="GO:0016272">
    <property type="term" value="C:prefoldin complex"/>
    <property type="evidence" value="ECO:0000318"/>
    <property type="project" value="GO_Central"/>
</dbReference>
<dbReference type="CDD" id="cd23165">
    <property type="entry name" value="Prefoldin_4"/>
    <property type="match status" value="1"/>
</dbReference>
<dbReference type="PANTHER" id="PTHR21100">
    <property type="entry name" value="PREFOLDIN SUBUNIT 4"/>
    <property type="match status" value="1"/>
</dbReference>
<keyword evidence="7" id="KW-1185">Reference proteome</keyword>
<dbReference type="KEGG" id="nve:5503630"/>
<reference evidence="6 7" key="1">
    <citation type="journal article" date="2007" name="Science">
        <title>Sea anemone genome reveals ancestral eumetazoan gene repertoire and genomic organization.</title>
        <authorList>
            <person name="Putnam N.H."/>
            <person name="Srivastava M."/>
            <person name="Hellsten U."/>
            <person name="Dirks B."/>
            <person name="Chapman J."/>
            <person name="Salamov A."/>
            <person name="Terry A."/>
            <person name="Shapiro H."/>
            <person name="Lindquist E."/>
            <person name="Kapitonov V.V."/>
            <person name="Jurka J."/>
            <person name="Genikhovich G."/>
            <person name="Grigoriev I.V."/>
            <person name="Lucas S.M."/>
            <person name="Steele R.E."/>
            <person name="Finnerty J.R."/>
            <person name="Technau U."/>
            <person name="Martindale M.Q."/>
            <person name="Rokhsar D.S."/>
        </authorList>
    </citation>
    <scope>NUCLEOTIDE SEQUENCE [LARGE SCALE GENOMIC DNA]</scope>
    <source>
        <strain evidence="7">CH2 X CH6</strain>
    </source>
</reference>
<feature type="coiled-coil region" evidence="5">
    <location>
        <begin position="93"/>
        <end position="120"/>
    </location>
</feature>
<comment type="function">
    <text evidence="3 4">Binds specifically to cytosolic chaperonin (c-CPN) and transfers target proteins to it. Binds to nascent polypeptide chain and promotes folding in an environment in which there are many competing pathways for nonnative proteins.</text>
</comment>
<dbReference type="PIRSF" id="PIRSF016477">
    <property type="entry name" value="Prefoldin_subunit_4"/>
    <property type="match status" value="1"/>
</dbReference>
<protein>
    <recommendedName>
        <fullName evidence="4">Prefoldin subunit 4</fullName>
    </recommendedName>
</protein>
<dbReference type="Proteomes" id="UP000001593">
    <property type="component" value="Unassembled WGS sequence"/>
</dbReference>
<dbReference type="HOGENOM" id="CLU_130032_0_1_1"/>
<dbReference type="InterPro" id="IPR002777">
    <property type="entry name" value="PFD_beta-like"/>
</dbReference>
<accession>A7SUS0</accession>
<dbReference type="InParanoid" id="A7SUS0"/>
<evidence type="ECO:0000256" key="1">
    <source>
        <dbReference type="ARBA" id="ARBA00008045"/>
    </source>
</evidence>
<dbReference type="Gene3D" id="1.10.287.370">
    <property type="match status" value="1"/>
</dbReference>
<dbReference type="EMBL" id="DS469819">
    <property type="protein sequence ID" value="EDO32529.1"/>
    <property type="molecule type" value="Genomic_DNA"/>
</dbReference>
<feature type="coiled-coil region" evidence="5">
    <location>
        <begin position="28"/>
        <end position="62"/>
    </location>
</feature>
<dbReference type="eggNOG" id="KOG1760">
    <property type="taxonomic scope" value="Eukaryota"/>
</dbReference>
<dbReference type="AlphaFoldDB" id="A7SUS0"/>
<dbReference type="SUPFAM" id="SSF46579">
    <property type="entry name" value="Prefoldin"/>
    <property type="match status" value="1"/>
</dbReference>
<dbReference type="FunCoup" id="A7SUS0">
    <property type="interactions" value="709"/>
</dbReference>
<proteinExistence type="inferred from homology"/>
<dbReference type="PhylomeDB" id="A7SUS0"/>
<comment type="similarity">
    <text evidence="1 4">Belongs to the prefoldin subunit beta family.</text>
</comment>
<evidence type="ECO:0000256" key="3">
    <source>
        <dbReference type="ARBA" id="ARBA00024667"/>
    </source>
</evidence>
<dbReference type="GO" id="GO:0005737">
    <property type="term" value="C:cytoplasm"/>
    <property type="evidence" value="ECO:0000318"/>
    <property type="project" value="GO_Central"/>
</dbReference>
<comment type="subunit">
    <text evidence="4">Heterohexamer of two PFD-alpha type and four PFD-beta type subunits.</text>
</comment>
<keyword evidence="2 4" id="KW-0143">Chaperone</keyword>
<evidence type="ECO:0000313" key="6">
    <source>
        <dbReference type="EMBL" id="EDO32529.1"/>
    </source>
</evidence>
<dbReference type="OMA" id="NARMDEF"/>
<gene>
    <name evidence="6" type="ORF">NEMVEDRAFT_v1g174565</name>
</gene>
<dbReference type="PANTHER" id="PTHR21100:SF9">
    <property type="entry name" value="PREFOLDIN SUBUNIT 4"/>
    <property type="match status" value="1"/>
</dbReference>
<dbReference type="GO" id="GO:0051082">
    <property type="term" value="F:unfolded protein binding"/>
    <property type="evidence" value="ECO:0000318"/>
    <property type="project" value="GO_Central"/>
</dbReference>
<dbReference type="GO" id="GO:0006457">
    <property type="term" value="P:protein folding"/>
    <property type="evidence" value="ECO:0000318"/>
    <property type="project" value="GO_Central"/>
</dbReference>
<evidence type="ECO:0000313" key="7">
    <source>
        <dbReference type="Proteomes" id="UP000001593"/>
    </source>
</evidence>
<organism evidence="6 7">
    <name type="scientific">Nematostella vectensis</name>
    <name type="common">Starlet sea anemone</name>
    <dbReference type="NCBI Taxonomy" id="45351"/>
    <lineage>
        <taxon>Eukaryota</taxon>
        <taxon>Metazoa</taxon>
        <taxon>Cnidaria</taxon>
        <taxon>Anthozoa</taxon>
        <taxon>Hexacorallia</taxon>
        <taxon>Actiniaria</taxon>
        <taxon>Edwardsiidae</taxon>
        <taxon>Nematostella</taxon>
    </lineage>
</organism>
<dbReference type="InterPro" id="IPR009053">
    <property type="entry name" value="Prefoldin"/>
</dbReference>
<name>A7SUS0_NEMVE</name>
<dbReference type="OrthoDB" id="10250441at2759"/>
<keyword evidence="5" id="KW-0175">Coiled coil</keyword>
<sequence length="136" mass="15555">MAAQKSKIASEIDDTNIRLEDQQQINTFARKNAKMTELKDEIAEKKKDLQNLEDASDDLLMVDDESELIPYKVGEVFVNLTVEETQEFISKAKEQIEAEIKSNEAQCNEIKELLDSLKVKLYAKFGKNINLEADEE</sequence>
<dbReference type="Pfam" id="PF01920">
    <property type="entry name" value="Prefoldin_2"/>
    <property type="match status" value="1"/>
</dbReference>
<evidence type="ECO:0000256" key="5">
    <source>
        <dbReference type="SAM" id="Coils"/>
    </source>
</evidence>
<dbReference type="STRING" id="45351.A7SUS0"/>
<evidence type="ECO:0000256" key="2">
    <source>
        <dbReference type="ARBA" id="ARBA00023186"/>
    </source>
</evidence>
<dbReference type="InterPro" id="IPR016661">
    <property type="entry name" value="PFDN4"/>
</dbReference>
<evidence type="ECO:0000256" key="4">
    <source>
        <dbReference type="PIRNR" id="PIRNR016477"/>
    </source>
</evidence>
<dbReference type="FunFam" id="1.10.287.370:FF:000005">
    <property type="entry name" value="Prefoldin subunit 4"/>
    <property type="match status" value="1"/>
</dbReference>